<feature type="transmembrane region" description="Helical" evidence="6">
    <location>
        <begin position="273"/>
        <end position="292"/>
    </location>
</feature>
<evidence type="ECO:0000256" key="4">
    <source>
        <dbReference type="ARBA" id="ARBA00022989"/>
    </source>
</evidence>
<keyword evidence="9" id="KW-1185">Reference proteome</keyword>
<accession>A0ABY8TK84</accession>
<dbReference type="Pfam" id="PF09335">
    <property type="entry name" value="VTT_dom"/>
    <property type="match status" value="1"/>
</dbReference>
<name>A0ABY8TK84_TETOB</name>
<keyword evidence="3 6" id="KW-0812">Transmembrane</keyword>
<evidence type="ECO:0000256" key="5">
    <source>
        <dbReference type="ARBA" id="ARBA00023136"/>
    </source>
</evidence>
<feature type="domain" description="VTT" evidence="7">
    <location>
        <begin position="133"/>
        <end position="252"/>
    </location>
</feature>
<evidence type="ECO:0000256" key="2">
    <source>
        <dbReference type="ARBA" id="ARBA00022475"/>
    </source>
</evidence>
<dbReference type="PANTHER" id="PTHR12677:SF59">
    <property type="entry name" value="GOLGI APPARATUS MEMBRANE PROTEIN TVP38-RELATED"/>
    <property type="match status" value="1"/>
</dbReference>
<dbReference type="EMBL" id="CP126208">
    <property type="protein sequence ID" value="WIA08706.1"/>
    <property type="molecule type" value="Genomic_DNA"/>
</dbReference>
<keyword evidence="4 6" id="KW-1133">Transmembrane helix</keyword>
<feature type="transmembrane region" description="Helical" evidence="6">
    <location>
        <begin position="118"/>
        <end position="140"/>
    </location>
</feature>
<dbReference type="InterPro" id="IPR032816">
    <property type="entry name" value="VTT_dom"/>
</dbReference>
<keyword evidence="2" id="KW-1003">Cell membrane</keyword>
<reference evidence="8 9" key="1">
    <citation type="submission" date="2023-05" db="EMBL/GenBank/DDBJ databases">
        <title>A 100% complete, gapless, phased diploid assembly of the Scenedesmus obliquus UTEX 3031 genome.</title>
        <authorList>
            <person name="Biondi T.C."/>
            <person name="Hanschen E.R."/>
            <person name="Kwon T."/>
            <person name="Eng W."/>
            <person name="Kruse C.P.S."/>
            <person name="Koehler S.I."/>
            <person name="Kunde Y."/>
            <person name="Gleasner C.D."/>
            <person name="You Mak K.T."/>
            <person name="Polle J."/>
            <person name="Hovde B.T."/>
            <person name="Starkenburg S.R."/>
        </authorList>
    </citation>
    <scope>NUCLEOTIDE SEQUENCE [LARGE SCALE GENOMIC DNA]</scope>
    <source>
        <strain evidence="8 9">DOE0152z</strain>
    </source>
</reference>
<gene>
    <name evidence="8" type="ORF">OEZ85_008130</name>
</gene>
<feature type="transmembrane region" description="Helical" evidence="6">
    <location>
        <begin position="146"/>
        <end position="174"/>
    </location>
</feature>
<keyword evidence="5 6" id="KW-0472">Membrane</keyword>
<dbReference type="PANTHER" id="PTHR12677">
    <property type="entry name" value="GOLGI APPARATUS MEMBRANE PROTEIN TVP38-RELATED"/>
    <property type="match status" value="1"/>
</dbReference>
<feature type="transmembrane region" description="Helical" evidence="6">
    <location>
        <begin position="229"/>
        <end position="253"/>
    </location>
</feature>
<organism evidence="8 9">
    <name type="scientific">Tetradesmus obliquus</name>
    <name type="common">Green alga</name>
    <name type="synonym">Acutodesmus obliquus</name>
    <dbReference type="NCBI Taxonomy" id="3088"/>
    <lineage>
        <taxon>Eukaryota</taxon>
        <taxon>Viridiplantae</taxon>
        <taxon>Chlorophyta</taxon>
        <taxon>core chlorophytes</taxon>
        <taxon>Chlorophyceae</taxon>
        <taxon>CS clade</taxon>
        <taxon>Sphaeropleales</taxon>
        <taxon>Scenedesmaceae</taxon>
        <taxon>Tetradesmus</taxon>
    </lineage>
</organism>
<evidence type="ECO:0000313" key="9">
    <source>
        <dbReference type="Proteomes" id="UP001244341"/>
    </source>
</evidence>
<proteinExistence type="predicted"/>
<evidence type="ECO:0000256" key="1">
    <source>
        <dbReference type="ARBA" id="ARBA00004651"/>
    </source>
</evidence>
<evidence type="ECO:0000259" key="7">
    <source>
        <dbReference type="Pfam" id="PF09335"/>
    </source>
</evidence>
<evidence type="ECO:0000313" key="8">
    <source>
        <dbReference type="EMBL" id="WIA08706.1"/>
    </source>
</evidence>
<evidence type="ECO:0000256" key="6">
    <source>
        <dbReference type="SAM" id="Phobius"/>
    </source>
</evidence>
<sequence>MWHMASGVSAALDQCGNTICCLMRRHQLHTKLLTFACAFRWPPHEPAVPAHHAPLMAGATSRLEAFKASCKGLSTVTNTRLTVLVCLMLVSATLYQYLDAQQLQRIVDGLQGAHLGSIIVFVMLFAVAVVLMLPGMLLSIGAGAAFGFYVGCVVAWLGTILGQVGAFMLGRYLLRDLVYSYMVRRVPGFATIDSNISSDGWKLVLLLRLSPVLPYNVMNYVLGVTAIRLLPYAVASGVAAAPYVALFAYLGSASSDLFQLLHDGAQAQLSPELLILLACIMIMSVVGLFFVCRHIFTAVPAEGDGGSSSSSSSVGHAVVDAGDEGIVIAAGYARPIQS</sequence>
<feature type="transmembrane region" description="Helical" evidence="6">
    <location>
        <begin position="81"/>
        <end position="98"/>
    </location>
</feature>
<dbReference type="InterPro" id="IPR015414">
    <property type="entry name" value="TMEM64"/>
</dbReference>
<dbReference type="Proteomes" id="UP001244341">
    <property type="component" value="Chromosome 1b"/>
</dbReference>
<comment type="subcellular location">
    <subcellularLocation>
        <location evidence="1">Cell membrane</location>
        <topology evidence="1">Multi-pass membrane protein</topology>
    </subcellularLocation>
</comment>
<evidence type="ECO:0000256" key="3">
    <source>
        <dbReference type="ARBA" id="ARBA00022692"/>
    </source>
</evidence>
<protein>
    <recommendedName>
        <fullName evidence="7">VTT domain-containing protein</fullName>
    </recommendedName>
</protein>